<proteinExistence type="predicted"/>
<protein>
    <submittedName>
        <fullName evidence="6">Rieske (2Fe-2S) protein</fullName>
    </submittedName>
</protein>
<dbReference type="Proteomes" id="UP001500804">
    <property type="component" value="Unassembled WGS sequence"/>
</dbReference>
<keyword evidence="7" id="KW-1185">Reference proteome</keyword>
<evidence type="ECO:0000313" key="7">
    <source>
        <dbReference type="Proteomes" id="UP001500804"/>
    </source>
</evidence>
<dbReference type="Gene3D" id="2.102.10.10">
    <property type="entry name" value="Rieske [2Fe-2S] iron-sulphur domain"/>
    <property type="match status" value="1"/>
</dbReference>
<evidence type="ECO:0000256" key="4">
    <source>
        <dbReference type="ARBA" id="ARBA00023014"/>
    </source>
</evidence>
<feature type="domain" description="Rieske" evidence="5">
    <location>
        <begin position="11"/>
        <end position="104"/>
    </location>
</feature>
<evidence type="ECO:0000256" key="2">
    <source>
        <dbReference type="ARBA" id="ARBA00022723"/>
    </source>
</evidence>
<keyword evidence="1" id="KW-0001">2Fe-2S</keyword>
<organism evidence="6 7">
    <name type="scientific">Pseudonocardia adelaidensis</name>
    <dbReference type="NCBI Taxonomy" id="648754"/>
    <lineage>
        <taxon>Bacteria</taxon>
        <taxon>Bacillati</taxon>
        <taxon>Actinomycetota</taxon>
        <taxon>Actinomycetes</taxon>
        <taxon>Pseudonocardiales</taxon>
        <taxon>Pseudonocardiaceae</taxon>
        <taxon>Pseudonocardia</taxon>
    </lineage>
</organism>
<evidence type="ECO:0000256" key="1">
    <source>
        <dbReference type="ARBA" id="ARBA00022714"/>
    </source>
</evidence>
<dbReference type="Pfam" id="PF00355">
    <property type="entry name" value="Rieske"/>
    <property type="match status" value="1"/>
</dbReference>
<evidence type="ECO:0000259" key="5">
    <source>
        <dbReference type="PROSITE" id="PS51296"/>
    </source>
</evidence>
<dbReference type="RefSeq" id="WP_345613507.1">
    <property type="nucleotide sequence ID" value="NZ_BAABJO010000064.1"/>
</dbReference>
<keyword evidence="4" id="KW-0411">Iron-sulfur</keyword>
<dbReference type="InterPro" id="IPR017941">
    <property type="entry name" value="Rieske_2Fe-2S"/>
</dbReference>
<dbReference type="EMBL" id="BAABJO010000064">
    <property type="protein sequence ID" value="GAA5142797.1"/>
    <property type="molecule type" value="Genomic_DNA"/>
</dbReference>
<dbReference type="PANTHER" id="PTHR21496">
    <property type="entry name" value="FERREDOXIN-RELATED"/>
    <property type="match status" value="1"/>
</dbReference>
<gene>
    <name evidence="6" type="ORF">GCM10023320_83480</name>
</gene>
<accession>A0ABP9PA61</accession>
<dbReference type="PANTHER" id="PTHR21496:SF23">
    <property type="entry name" value="3-PHENYLPROPIONATE_CINNAMIC ACID DIOXYGENASE FERREDOXIN SUBUNIT"/>
    <property type="match status" value="1"/>
</dbReference>
<dbReference type="InterPro" id="IPR036922">
    <property type="entry name" value="Rieske_2Fe-2S_sf"/>
</dbReference>
<keyword evidence="3" id="KW-0408">Iron</keyword>
<keyword evidence="2" id="KW-0479">Metal-binding</keyword>
<dbReference type="SUPFAM" id="SSF50022">
    <property type="entry name" value="ISP domain"/>
    <property type="match status" value="1"/>
</dbReference>
<name>A0ABP9PA61_9PSEU</name>
<dbReference type="PROSITE" id="PS51296">
    <property type="entry name" value="RIESKE"/>
    <property type="match status" value="1"/>
</dbReference>
<comment type="caution">
    <text evidence="6">The sequence shown here is derived from an EMBL/GenBank/DDBJ whole genome shotgun (WGS) entry which is preliminary data.</text>
</comment>
<evidence type="ECO:0000256" key="3">
    <source>
        <dbReference type="ARBA" id="ARBA00023004"/>
    </source>
</evidence>
<sequence length="115" mass="12778">MTPDAATVEWVAVAPLAELRRRKRKQVEVAGRVIALFLVGDRVFALDDTCVHKGRSLSRGTVWKDKVVCPGHQWTFDPATGRADDQDACQPVHDVLVVDGIVHVHPRSDQAEERT</sequence>
<evidence type="ECO:0000313" key="6">
    <source>
        <dbReference type="EMBL" id="GAA5142797.1"/>
    </source>
</evidence>
<reference evidence="7" key="1">
    <citation type="journal article" date="2019" name="Int. J. Syst. Evol. Microbiol.">
        <title>The Global Catalogue of Microorganisms (GCM) 10K type strain sequencing project: providing services to taxonomists for standard genome sequencing and annotation.</title>
        <authorList>
            <consortium name="The Broad Institute Genomics Platform"/>
            <consortium name="The Broad Institute Genome Sequencing Center for Infectious Disease"/>
            <person name="Wu L."/>
            <person name="Ma J."/>
        </authorList>
    </citation>
    <scope>NUCLEOTIDE SEQUENCE [LARGE SCALE GENOMIC DNA]</scope>
    <source>
        <strain evidence="7">JCM 18302</strain>
    </source>
</reference>